<dbReference type="Pfam" id="PF02397">
    <property type="entry name" value="Bac_transf"/>
    <property type="match status" value="1"/>
</dbReference>
<reference evidence="4 5" key="1">
    <citation type="submission" date="2018-08" db="EMBL/GenBank/DDBJ databases">
        <title>A genome reference for cultivated species of the human gut microbiota.</title>
        <authorList>
            <person name="Zou Y."/>
            <person name="Xue W."/>
            <person name="Luo G."/>
        </authorList>
    </citation>
    <scope>NUCLEOTIDE SEQUENCE [LARGE SCALE GENOMIC DNA]</scope>
    <source>
        <strain evidence="4 5">AF48-16</strain>
    </source>
</reference>
<evidence type="ECO:0000256" key="1">
    <source>
        <dbReference type="ARBA" id="ARBA00006464"/>
    </source>
</evidence>
<comment type="similarity">
    <text evidence="1">Belongs to the bacterial sugar transferase family.</text>
</comment>
<protein>
    <submittedName>
        <fullName evidence="4">Sugar transferase</fullName>
    </submittedName>
</protein>
<dbReference type="PANTHER" id="PTHR30576">
    <property type="entry name" value="COLANIC BIOSYNTHESIS UDP-GLUCOSE LIPID CARRIER TRANSFERASE"/>
    <property type="match status" value="1"/>
</dbReference>
<dbReference type="EMBL" id="QRMZ01000044">
    <property type="protein sequence ID" value="RHK02542.1"/>
    <property type="molecule type" value="Genomic_DNA"/>
</dbReference>
<evidence type="ECO:0000256" key="2">
    <source>
        <dbReference type="SAM" id="Phobius"/>
    </source>
</evidence>
<organism evidence="4 5">
    <name type="scientific">Enterococcus casseliflavus</name>
    <name type="common">Enterococcus flavescens</name>
    <dbReference type="NCBI Taxonomy" id="37734"/>
    <lineage>
        <taxon>Bacteria</taxon>
        <taxon>Bacillati</taxon>
        <taxon>Bacillota</taxon>
        <taxon>Bacilli</taxon>
        <taxon>Lactobacillales</taxon>
        <taxon>Enterococcaceae</taxon>
        <taxon>Enterococcus</taxon>
    </lineage>
</organism>
<dbReference type="InterPro" id="IPR003362">
    <property type="entry name" value="Bact_transf"/>
</dbReference>
<keyword evidence="4" id="KW-0808">Transferase</keyword>
<keyword evidence="2" id="KW-0812">Transmembrane</keyword>
<sequence length="215" mass="25046">MEKSTTHNKAIFQIKDYIRVKRFLEYSLSLILIFVLSPLLLTLFFVIKFSDWKAPVIYRQVRVGKNETKFVMYKFRTMVPDADQLLGQYLDKNEIEGAMFKLKKDPRVTRLGRFLRKTSLDELPQLINVLKGEMALVGPRPPLEREVFSYSKQEKLRLSIAPGCSGLWQVSGRNELSFQEMVALDLYYIENMNLWLDLKIIIKTIGVVFLPKGAF</sequence>
<dbReference type="GO" id="GO:0016780">
    <property type="term" value="F:phosphotransferase activity, for other substituted phosphate groups"/>
    <property type="evidence" value="ECO:0007669"/>
    <property type="project" value="TreeGrafter"/>
</dbReference>
<accession>A0A415EL61</accession>
<dbReference type="Proteomes" id="UP000286288">
    <property type="component" value="Unassembled WGS sequence"/>
</dbReference>
<gene>
    <name evidence="4" type="ORF">DW084_17885</name>
</gene>
<dbReference type="AlphaFoldDB" id="A0A415EL61"/>
<keyword evidence="2" id="KW-0472">Membrane</keyword>
<feature type="domain" description="Bacterial sugar transferase" evidence="3">
    <location>
        <begin position="21"/>
        <end position="209"/>
    </location>
</feature>
<keyword evidence="2" id="KW-1133">Transmembrane helix</keyword>
<name>A0A415EL61_ENTCA</name>
<evidence type="ECO:0000259" key="3">
    <source>
        <dbReference type="Pfam" id="PF02397"/>
    </source>
</evidence>
<evidence type="ECO:0000313" key="5">
    <source>
        <dbReference type="Proteomes" id="UP000286288"/>
    </source>
</evidence>
<dbReference type="RefSeq" id="WP_151196625.1">
    <property type="nucleotide sequence ID" value="NZ_JALKPN010000018.1"/>
</dbReference>
<comment type="caution">
    <text evidence="4">The sequence shown here is derived from an EMBL/GenBank/DDBJ whole genome shotgun (WGS) entry which is preliminary data.</text>
</comment>
<dbReference type="PANTHER" id="PTHR30576:SF10">
    <property type="entry name" value="SLL5057 PROTEIN"/>
    <property type="match status" value="1"/>
</dbReference>
<proteinExistence type="inferred from homology"/>
<evidence type="ECO:0000313" key="4">
    <source>
        <dbReference type="EMBL" id="RHK02542.1"/>
    </source>
</evidence>
<feature type="transmembrane region" description="Helical" evidence="2">
    <location>
        <begin position="26"/>
        <end position="47"/>
    </location>
</feature>